<reference evidence="1 2" key="2">
    <citation type="submission" date="2018-11" db="EMBL/GenBank/DDBJ databases">
        <authorList>
            <consortium name="Pathogen Informatics"/>
        </authorList>
    </citation>
    <scope>NUCLEOTIDE SEQUENCE [LARGE SCALE GENOMIC DNA]</scope>
    <source>
        <strain evidence="1">Dakar</strain>
        <strain evidence="2">Dakar, Senegal</strain>
    </source>
</reference>
<evidence type="ECO:0000313" key="2">
    <source>
        <dbReference type="Proteomes" id="UP000279833"/>
    </source>
</evidence>
<proteinExistence type="predicted"/>
<evidence type="ECO:0000313" key="1">
    <source>
        <dbReference type="EMBL" id="VDP65129.1"/>
    </source>
</evidence>
<evidence type="ECO:0000313" key="3">
    <source>
        <dbReference type="WBParaSite" id="SCUD_0001821201-mRNA-1"/>
    </source>
</evidence>
<dbReference type="AlphaFoldDB" id="A0A183KT20"/>
<dbReference type="InterPro" id="IPR036691">
    <property type="entry name" value="Endo/exonu/phosph_ase_sf"/>
</dbReference>
<dbReference type="EMBL" id="UZAK01040753">
    <property type="protein sequence ID" value="VDP65129.1"/>
    <property type="molecule type" value="Genomic_DNA"/>
</dbReference>
<accession>A0A183KT20</accession>
<reference evidence="3" key="1">
    <citation type="submission" date="2016-06" db="UniProtKB">
        <authorList>
            <consortium name="WormBaseParasite"/>
        </authorList>
    </citation>
    <scope>IDENTIFICATION</scope>
</reference>
<gene>
    <name evidence="1" type="ORF">SCUD_LOCUS18208</name>
</gene>
<name>A0A183KT20_9TREM</name>
<organism evidence="3">
    <name type="scientific">Schistosoma curassoni</name>
    <dbReference type="NCBI Taxonomy" id="6186"/>
    <lineage>
        <taxon>Eukaryota</taxon>
        <taxon>Metazoa</taxon>
        <taxon>Spiralia</taxon>
        <taxon>Lophotrochozoa</taxon>
        <taxon>Platyhelminthes</taxon>
        <taxon>Trematoda</taxon>
        <taxon>Digenea</taxon>
        <taxon>Strigeidida</taxon>
        <taxon>Schistosomatoidea</taxon>
        <taxon>Schistosomatidae</taxon>
        <taxon>Schistosoma</taxon>
    </lineage>
</organism>
<keyword evidence="2" id="KW-1185">Reference proteome</keyword>
<protein>
    <submittedName>
        <fullName evidence="3">DDE_Tnp_1_7 domain-containing protein</fullName>
    </submittedName>
</protein>
<dbReference type="Proteomes" id="UP000279833">
    <property type="component" value="Unassembled WGS sequence"/>
</dbReference>
<sequence>MLLYSGHDEENVPYTQGVVLMPAKESLIALMGWESHGSRIIKASYRTNYAPSNDINDNNEDHFYEKLQSIIAKCPRMDLTILMGDLKAKVGMDDNGYEDMVQRHRLGEKNENGKRFSNQCAFHKVVAGGSIFSHKRIHKTTWVSPDHITENHIDHNCINKIFRRTMRGMRMRRGAEMASDYHRLVVANMKLKLKKHCTTGQTALQSFDTDLLRHTDKLNQFKITLNNRFPDLQELLKEAENTMEGDWEEIKQALTSTCQEITARKKHHHEEWISMETLDKIQERKENMDAAINNNQARTKKVMAQAEYTGADKLVEKNIIEKTSRNTWKT</sequence>
<dbReference type="WBParaSite" id="SCUD_0001821201-mRNA-1">
    <property type="protein sequence ID" value="SCUD_0001821201-mRNA-1"/>
    <property type="gene ID" value="SCUD_0001821201"/>
</dbReference>
<dbReference type="Gene3D" id="3.60.10.10">
    <property type="entry name" value="Endonuclease/exonuclease/phosphatase"/>
    <property type="match status" value="1"/>
</dbReference>
<dbReference type="STRING" id="6186.A0A183KT20"/>